<protein>
    <submittedName>
        <fullName evidence="4">GNAT superfamily N-acetyltransferase</fullName>
    </submittedName>
</protein>
<keyword evidence="5" id="KW-1185">Reference proteome</keyword>
<dbReference type="Pfam" id="PF00583">
    <property type="entry name" value="Acetyltransf_1"/>
    <property type="match status" value="1"/>
</dbReference>
<dbReference type="PROSITE" id="PS51186">
    <property type="entry name" value="GNAT"/>
    <property type="match status" value="2"/>
</dbReference>
<dbReference type="Gene3D" id="3.40.630.30">
    <property type="match status" value="2"/>
</dbReference>
<evidence type="ECO:0000313" key="5">
    <source>
        <dbReference type="Proteomes" id="UP000587527"/>
    </source>
</evidence>
<reference evidence="4 5" key="1">
    <citation type="submission" date="2020-08" db="EMBL/GenBank/DDBJ databases">
        <title>Sequencing the genomes of 1000 actinobacteria strains.</title>
        <authorList>
            <person name="Klenk H.-P."/>
        </authorList>
    </citation>
    <scope>NUCLEOTIDE SEQUENCE [LARGE SCALE GENOMIC DNA]</scope>
    <source>
        <strain evidence="4 5">DSM 45362</strain>
    </source>
</reference>
<name>A0A841BNJ2_9ACTN</name>
<dbReference type="PANTHER" id="PTHR43877">
    <property type="entry name" value="AMINOALKYLPHOSPHONATE N-ACETYLTRANSFERASE-RELATED-RELATED"/>
    <property type="match status" value="1"/>
</dbReference>
<dbReference type="AlphaFoldDB" id="A0A841BNJ2"/>
<dbReference type="Proteomes" id="UP000587527">
    <property type="component" value="Unassembled WGS sequence"/>
</dbReference>
<dbReference type="EMBL" id="JACHMN010000002">
    <property type="protein sequence ID" value="MBB5870657.1"/>
    <property type="molecule type" value="Genomic_DNA"/>
</dbReference>
<keyword evidence="1 4" id="KW-0808">Transferase</keyword>
<dbReference type="CDD" id="cd04301">
    <property type="entry name" value="NAT_SF"/>
    <property type="match status" value="2"/>
</dbReference>
<dbReference type="RefSeq" id="WP_184838182.1">
    <property type="nucleotide sequence ID" value="NZ_JACHMN010000002.1"/>
</dbReference>
<dbReference type="InterPro" id="IPR000182">
    <property type="entry name" value="GNAT_dom"/>
</dbReference>
<evidence type="ECO:0000259" key="3">
    <source>
        <dbReference type="PROSITE" id="PS51186"/>
    </source>
</evidence>
<evidence type="ECO:0000313" key="4">
    <source>
        <dbReference type="EMBL" id="MBB5870657.1"/>
    </source>
</evidence>
<evidence type="ECO:0000256" key="1">
    <source>
        <dbReference type="ARBA" id="ARBA00022679"/>
    </source>
</evidence>
<keyword evidence="2" id="KW-0012">Acyltransferase</keyword>
<gene>
    <name evidence="4" type="ORF">F4553_004036</name>
</gene>
<dbReference type="InterPro" id="IPR050832">
    <property type="entry name" value="Bact_Acetyltransf"/>
</dbReference>
<feature type="domain" description="N-acetyltransferase" evidence="3">
    <location>
        <begin position="1"/>
        <end position="174"/>
    </location>
</feature>
<proteinExistence type="predicted"/>
<evidence type="ECO:0000256" key="2">
    <source>
        <dbReference type="ARBA" id="ARBA00023315"/>
    </source>
</evidence>
<sequence>MEAFTEEHRDGVVELLRRTLLTEDVTEADEIVGRLRRPIGAGHGLDGPGPVEPGVVGPAVTGTGGAKPGLVEVEHGRVIGVVLASIGHADPSAGHLDLIAVDPEHQRKGIGSALIATAEDELAALGCTVVRIAGNAPDYVWPGVDVRYTPAVCAVVASGYHHDQTAWNMTVDLTDPTSRALRSTAEAESRLIQVGIDIRTATSEDLTALLPVIDEEWGGAWVREVAAARGCHVALKEGQPVAFAAWGGARSSWFGPMGTLPAAEGLGIGSVLLRRCLHEQASTGITRAQIGWVGPVPFYSGAADAFIERVFFLYRKPLHT</sequence>
<dbReference type="GO" id="GO:0016747">
    <property type="term" value="F:acyltransferase activity, transferring groups other than amino-acyl groups"/>
    <property type="evidence" value="ECO:0007669"/>
    <property type="project" value="InterPro"/>
</dbReference>
<dbReference type="SUPFAM" id="SSF55729">
    <property type="entry name" value="Acyl-CoA N-acyltransferases (Nat)"/>
    <property type="match status" value="2"/>
</dbReference>
<dbReference type="InterPro" id="IPR016181">
    <property type="entry name" value="Acyl_CoA_acyltransferase"/>
</dbReference>
<feature type="domain" description="N-acetyltransferase" evidence="3">
    <location>
        <begin position="196"/>
        <end position="319"/>
    </location>
</feature>
<comment type="caution">
    <text evidence="4">The sequence shown here is derived from an EMBL/GenBank/DDBJ whole genome shotgun (WGS) entry which is preliminary data.</text>
</comment>
<accession>A0A841BNJ2</accession>
<organism evidence="4 5">
    <name type="scientific">Allocatelliglobosispora scoriae</name>
    <dbReference type="NCBI Taxonomy" id="643052"/>
    <lineage>
        <taxon>Bacteria</taxon>
        <taxon>Bacillati</taxon>
        <taxon>Actinomycetota</taxon>
        <taxon>Actinomycetes</taxon>
        <taxon>Micromonosporales</taxon>
        <taxon>Micromonosporaceae</taxon>
        <taxon>Allocatelliglobosispora</taxon>
    </lineage>
</organism>